<organism evidence="3 4">
    <name type="scientific">Polyangium fumosum</name>
    <dbReference type="NCBI Taxonomy" id="889272"/>
    <lineage>
        <taxon>Bacteria</taxon>
        <taxon>Pseudomonadati</taxon>
        <taxon>Myxococcota</taxon>
        <taxon>Polyangia</taxon>
        <taxon>Polyangiales</taxon>
        <taxon>Polyangiaceae</taxon>
        <taxon>Polyangium</taxon>
    </lineage>
</organism>
<evidence type="ECO:0000313" key="3">
    <source>
        <dbReference type="EMBL" id="TKD12757.1"/>
    </source>
</evidence>
<dbReference type="EMBL" id="SSMQ01000002">
    <property type="protein sequence ID" value="TKD12757.1"/>
    <property type="molecule type" value="Genomic_DNA"/>
</dbReference>
<dbReference type="RefSeq" id="WP_136927395.1">
    <property type="nucleotide sequence ID" value="NZ_SSMQ01000002.1"/>
</dbReference>
<protein>
    <submittedName>
        <fullName evidence="3">Uncharacterized protein</fullName>
    </submittedName>
</protein>
<evidence type="ECO:0000256" key="2">
    <source>
        <dbReference type="SAM" id="Phobius"/>
    </source>
</evidence>
<keyword evidence="4" id="KW-1185">Reference proteome</keyword>
<accession>A0A4U1JJ72</accession>
<keyword evidence="2" id="KW-0812">Transmembrane</keyword>
<name>A0A4U1JJ72_9BACT</name>
<evidence type="ECO:0000313" key="4">
    <source>
        <dbReference type="Proteomes" id="UP000309215"/>
    </source>
</evidence>
<reference evidence="3 4" key="1">
    <citation type="submission" date="2019-04" db="EMBL/GenBank/DDBJ databases">
        <authorList>
            <person name="Li Y."/>
            <person name="Wang J."/>
        </authorList>
    </citation>
    <scope>NUCLEOTIDE SEQUENCE [LARGE SCALE GENOMIC DNA]</scope>
    <source>
        <strain evidence="3 4">DSM 14668</strain>
    </source>
</reference>
<dbReference type="AlphaFoldDB" id="A0A4U1JJ72"/>
<dbReference type="Proteomes" id="UP000309215">
    <property type="component" value="Unassembled WGS sequence"/>
</dbReference>
<gene>
    <name evidence="3" type="ORF">E8A74_03140</name>
</gene>
<feature type="transmembrane region" description="Helical" evidence="2">
    <location>
        <begin position="51"/>
        <end position="71"/>
    </location>
</feature>
<feature type="region of interest" description="Disordered" evidence="1">
    <location>
        <begin position="1"/>
        <end position="25"/>
    </location>
</feature>
<evidence type="ECO:0000256" key="1">
    <source>
        <dbReference type="SAM" id="MobiDB-lite"/>
    </source>
</evidence>
<keyword evidence="2" id="KW-1133">Transmembrane helix</keyword>
<proteinExistence type="predicted"/>
<keyword evidence="2" id="KW-0472">Membrane</keyword>
<sequence length="72" mass="7738">MSESKASESQEKGGKSNRRDNHRLYRPEAVAAHATRGAGEPWEGRLPAEHGILAVLTLLAAAGLVALYWGAR</sequence>
<comment type="caution">
    <text evidence="3">The sequence shown here is derived from an EMBL/GenBank/DDBJ whole genome shotgun (WGS) entry which is preliminary data.</text>
</comment>